<dbReference type="GO" id="GO:0006355">
    <property type="term" value="P:regulation of DNA-templated transcription"/>
    <property type="evidence" value="ECO:0007669"/>
    <property type="project" value="InterPro"/>
</dbReference>
<keyword evidence="2" id="KW-0156">Chromatin regulator</keyword>
<dbReference type="InterPro" id="IPR038217">
    <property type="entry name" value="MRG_C_sf"/>
</dbReference>
<dbReference type="GO" id="GO:0000123">
    <property type="term" value="C:histone acetyltransferase complex"/>
    <property type="evidence" value="ECO:0007669"/>
    <property type="project" value="TreeGrafter"/>
</dbReference>
<dbReference type="PROSITE" id="PS51640">
    <property type="entry name" value="MRG"/>
    <property type="match status" value="1"/>
</dbReference>
<feature type="region of interest" description="Disordered" evidence="6">
    <location>
        <begin position="1"/>
        <end position="65"/>
    </location>
</feature>
<feature type="domain" description="MRG" evidence="7">
    <location>
        <begin position="56"/>
        <end position="99"/>
    </location>
</feature>
<accession>A0A2P2M343</accession>
<dbReference type="EMBL" id="GGEC01044151">
    <property type="protein sequence ID" value="MBX24635.1"/>
    <property type="molecule type" value="Transcribed_RNA"/>
</dbReference>
<proteinExistence type="predicted"/>
<keyword evidence="5" id="KW-0539">Nucleus</keyword>
<evidence type="ECO:0000256" key="4">
    <source>
        <dbReference type="ARBA" id="ARBA00023163"/>
    </source>
</evidence>
<comment type="subcellular location">
    <subcellularLocation>
        <location evidence="1">Nucleus</location>
    </subcellularLocation>
</comment>
<evidence type="ECO:0000256" key="6">
    <source>
        <dbReference type="SAM" id="MobiDB-lite"/>
    </source>
</evidence>
<dbReference type="AlphaFoldDB" id="A0A2P2M343"/>
<evidence type="ECO:0000256" key="1">
    <source>
        <dbReference type="ARBA" id="ARBA00004123"/>
    </source>
</evidence>
<evidence type="ECO:0000313" key="8">
    <source>
        <dbReference type="EMBL" id="MBX24635.1"/>
    </source>
</evidence>
<feature type="compositionally biased region" description="Basic and acidic residues" evidence="6">
    <location>
        <begin position="1"/>
        <end position="24"/>
    </location>
</feature>
<evidence type="ECO:0000259" key="7">
    <source>
        <dbReference type="Pfam" id="PF05712"/>
    </source>
</evidence>
<name>A0A2P2M343_RHIMU</name>
<reference evidence="8" key="1">
    <citation type="submission" date="2018-02" db="EMBL/GenBank/DDBJ databases">
        <title>Rhizophora mucronata_Transcriptome.</title>
        <authorList>
            <person name="Meera S.P."/>
            <person name="Sreeshan A."/>
            <person name="Augustine A."/>
        </authorList>
    </citation>
    <scope>NUCLEOTIDE SEQUENCE</scope>
    <source>
        <tissue evidence="8">Leaf</tissue>
    </source>
</reference>
<dbReference type="InterPro" id="IPR026541">
    <property type="entry name" value="MRG_dom"/>
</dbReference>
<feature type="compositionally biased region" description="Basic and acidic residues" evidence="6">
    <location>
        <begin position="36"/>
        <end position="48"/>
    </location>
</feature>
<sequence>MKHTEENVMKQQALEKKLGVDKNSKLGRSAQTKSKSSTDAKIDKEDIKSNVAKGKKRKGDSNIENNLSVEKLVKIQIPSTLKKQLVDDWEFVNQQDKVCKS</sequence>
<dbReference type="PANTHER" id="PTHR10880:SF15">
    <property type="entry name" value="MSL COMPLEX SUBUNIT 3"/>
    <property type="match status" value="1"/>
</dbReference>
<dbReference type="PANTHER" id="PTHR10880">
    <property type="entry name" value="MORTALITY FACTOR 4-LIKE PROTEIN"/>
    <property type="match status" value="1"/>
</dbReference>
<protein>
    <submittedName>
        <fullName evidence="8">Chromatin modification-related protein EAF3 isoform X2</fullName>
    </submittedName>
</protein>
<organism evidence="8">
    <name type="scientific">Rhizophora mucronata</name>
    <name type="common">Asiatic mangrove</name>
    <dbReference type="NCBI Taxonomy" id="61149"/>
    <lineage>
        <taxon>Eukaryota</taxon>
        <taxon>Viridiplantae</taxon>
        <taxon>Streptophyta</taxon>
        <taxon>Embryophyta</taxon>
        <taxon>Tracheophyta</taxon>
        <taxon>Spermatophyta</taxon>
        <taxon>Magnoliopsida</taxon>
        <taxon>eudicotyledons</taxon>
        <taxon>Gunneridae</taxon>
        <taxon>Pentapetalae</taxon>
        <taxon>rosids</taxon>
        <taxon>fabids</taxon>
        <taxon>Malpighiales</taxon>
        <taxon>Rhizophoraceae</taxon>
        <taxon>Rhizophora</taxon>
    </lineage>
</organism>
<dbReference type="GO" id="GO:0005634">
    <property type="term" value="C:nucleus"/>
    <property type="evidence" value="ECO:0007669"/>
    <property type="project" value="UniProtKB-SubCell"/>
</dbReference>
<dbReference type="InterPro" id="IPR008676">
    <property type="entry name" value="MRG"/>
</dbReference>
<keyword evidence="3" id="KW-0805">Transcription regulation</keyword>
<keyword evidence="4" id="KW-0804">Transcription</keyword>
<dbReference type="Gene3D" id="1.10.274.30">
    <property type="entry name" value="MRG domain"/>
    <property type="match status" value="1"/>
</dbReference>
<dbReference type="GO" id="GO:0006325">
    <property type="term" value="P:chromatin organization"/>
    <property type="evidence" value="ECO:0007669"/>
    <property type="project" value="UniProtKB-KW"/>
</dbReference>
<evidence type="ECO:0000256" key="5">
    <source>
        <dbReference type="ARBA" id="ARBA00023242"/>
    </source>
</evidence>
<evidence type="ECO:0000256" key="2">
    <source>
        <dbReference type="ARBA" id="ARBA00022853"/>
    </source>
</evidence>
<evidence type="ECO:0000256" key="3">
    <source>
        <dbReference type="ARBA" id="ARBA00023015"/>
    </source>
</evidence>
<dbReference type="Pfam" id="PF05712">
    <property type="entry name" value="MRG"/>
    <property type="match status" value="1"/>
</dbReference>